<reference evidence="2" key="1">
    <citation type="journal article" date="2020" name="bioRxiv">
        <title>Comparative genomics of Chlamydomonas.</title>
        <authorList>
            <person name="Craig R.J."/>
            <person name="Hasan A.R."/>
            <person name="Ness R.W."/>
            <person name="Keightley P.D."/>
        </authorList>
    </citation>
    <scope>NUCLEOTIDE SEQUENCE</scope>
    <source>
        <strain evidence="2">SAG 7.73</strain>
    </source>
</reference>
<feature type="region of interest" description="Disordered" evidence="1">
    <location>
        <begin position="770"/>
        <end position="817"/>
    </location>
</feature>
<feature type="region of interest" description="Disordered" evidence="1">
    <location>
        <begin position="286"/>
        <end position="355"/>
    </location>
</feature>
<keyword evidence="3" id="KW-1185">Reference proteome</keyword>
<feature type="region of interest" description="Disordered" evidence="1">
    <location>
        <begin position="596"/>
        <end position="637"/>
    </location>
</feature>
<evidence type="ECO:0000256" key="1">
    <source>
        <dbReference type="SAM" id="MobiDB-lite"/>
    </source>
</evidence>
<accession>A0A835TJQ6</accession>
<feature type="compositionally biased region" description="Low complexity" evidence="1">
    <location>
        <begin position="179"/>
        <end position="188"/>
    </location>
</feature>
<gene>
    <name evidence="2" type="ORF">HXX76_003367</name>
</gene>
<comment type="caution">
    <text evidence="2">The sequence shown here is derived from an EMBL/GenBank/DDBJ whole genome shotgun (WGS) entry which is preliminary data.</text>
</comment>
<feature type="region of interest" description="Disordered" evidence="1">
    <location>
        <begin position="56"/>
        <end position="205"/>
    </location>
</feature>
<evidence type="ECO:0000313" key="3">
    <source>
        <dbReference type="Proteomes" id="UP000650467"/>
    </source>
</evidence>
<protein>
    <submittedName>
        <fullName evidence="2">Uncharacterized protein</fullName>
    </submittedName>
</protein>
<dbReference type="EMBL" id="JAEHOC010000005">
    <property type="protein sequence ID" value="KAG2441754.1"/>
    <property type="molecule type" value="Genomic_DNA"/>
</dbReference>
<evidence type="ECO:0000313" key="2">
    <source>
        <dbReference type="EMBL" id="KAG2441754.1"/>
    </source>
</evidence>
<feature type="compositionally biased region" description="Polar residues" evidence="1">
    <location>
        <begin position="56"/>
        <end position="68"/>
    </location>
</feature>
<name>A0A835TJQ6_CHLIN</name>
<organism evidence="2 3">
    <name type="scientific">Chlamydomonas incerta</name>
    <dbReference type="NCBI Taxonomy" id="51695"/>
    <lineage>
        <taxon>Eukaryota</taxon>
        <taxon>Viridiplantae</taxon>
        <taxon>Chlorophyta</taxon>
        <taxon>core chlorophytes</taxon>
        <taxon>Chlorophyceae</taxon>
        <taxon>CS clade</taxon>
        <taxon>Chlamydomonadales</taxon>
        <taxon>Chlamydomonadaceae</taxon>
        <taxon>Chlamydomonas</taxon>
    </lineage>
</organism>
<feature type="compositionally biased region" description="Low complexity" evidence="1">
    <location>
        <begin position="684"/>
        <end position="693"/>
    </location>
</feature>
<dbReference type="OrthoDB" id="10675210at2759"/>
<feature type="region of interest" description="Disordered" evidence="1">
    <location>
        <begin position="684"/>
        <end position="736"/>
    </location>
</feature>
<feature type="compositionally biased region" description="Low complexity" evidence="1">
    <location>
        <begin position="950"/>
        <end position="965"/>
    </location>
</feature>
<feature type="compositionally biased region" description="Low complexity" evidence="1">
    <location>
        <begin position="719"/>
        <end position="736"/>
    </location>
</feature>
<feature type="region of interest" description="Disordered" evidence="1">
    <location>
        <begin position="924"/>
        <end position="965"/>
    </location>
</feature>
<sequence>MAFQLALEKAGLVPDADALDEPEEQGHGLCSGPFFGIRPACDPVSKLRPIEAAFARTSSGDLNATPGRSGSRKRLNPSALGAALESATAQSQPPPTGQHAAAVKPQQSTPDGPSPCDAGDSGRGGLQSSRPAPGHAGGVSGGATAPGSRTGGAPGSARDRASGAARPGNGSSPDWSGGAAAQCQQAQQELEDDDDADDGRPQQRLRSYCGASTLAAGPAPVEGEAGAGAEAAAAWAAHVGGGTAGPTAAYAEKRSGSGHGMGAGSSGPLKALLLRLFDEQPQQLEFERQHEDEQAEGRGEQPLPGHQVPAGHLGHPHKQSHAREQAQPHPPHQPHPQAHHYRQQQPQPCVAKAAEPQGAWDLRSVVAVDMDALLAPPPLHGHQHQQLQHEPRMLQLQQEHGGEGPGWLLDTQRHKVQLGEVPILAPAAAAAQLQDEGDQHARTDAHFFAPAPLLQRPAATVTATGTLTATATTAASIYGGLYSSGHAHISSSNAPYSELLSGPGFSYGATEAGEFLKADDAILFGSDDEREGAAGEGGGSVRFGAAARDHSGAAAAAADGSGGAGSGAGGGRRADFMIDAMLDAAAEVAEAQGPQTGAAGAQAVDSAPVEGVGSVPASGPGDAHIWSAGTAGSGSGGRADDVGGAVMAAFLAASGMPQQAKAGGGRPVPRMPSWLPPAVFEARQGQGEQNQNEQDARQAPPAPAHVQTPAPAVQHGSKATAAPPGHAGHAGGASAAREGAYRYHKLQPLAEEVGNEEAVAGGGGLLLRTGSSDTVLANPDAQQPASRRAAAPTGATHSTGSGSDDDSSYTDTGDLSTEDANRLHSYVIESVGSAQGAAGAAARAAGALLGPPGVAAAQQQQHAGPVGSGEGGTGAVAEAAAAGAAALASGQGECFVAENDAQEGGGRAPQDAAVEMAAAEAAAGEAAGNGADPMAIGSGPGGSYAASVMQQRQQEQLPQSQQQQLQQFQQQQQQLYFMQEQRRSMEVDMGEPPELQAQAVAPQAMMMGPAGLGATTGAAVAMAAAVEAAAAASTARAAAAAATEAAAAAAAAAMAHGPFAHGVLSLQQAPALAGIGMPLPAGAFGLDAYPAVAVGPAMGPPGGVTGLPPLQTPVPGAMAMAAELAAAAGAEPAASGGAALLPGFRSDARSPIAAQQPSATAGTLAAAAPVGAGTQSMAVADAPLPQLLAPDVYMGFVGQLVASVHNATRAAAAAAFRHAGPGLGGSNAAIVAAAAAAAQAAYRHGHPTVAAAIACYGNNGTHNASAAPHYVQQHQPQMAMPPLQQQEPCGAGGDAVPVSAAVVAVWRRRS</sequence>
<proteinExistence type="predicted"/>
<dbReference type="Proteomes" id="UP000650467">
    <property type="component" value="Unassembled WGS sequence"/>
</dbReference>
<feature type="compositionally biased region" description="Low complexity" evidence="1">
    <location>
        <begin position="781"/>
        <end position="802"/>
    </location>
</feature>
<feature type="compositionally biased region" description="Basic and acidic residues" evidence="1">
    <location>
        <begin position="286"/>
        <end position="299"/>
    </location>
</feature>